<dbReference type="EMBL" id="CP039381">
    <property type="protein sequence ID" value="QCT08020.1"/>
    <property type="molecule type" value="Genomic_DNA"/>
</dbReference>
<accession>A0A4P8Y0T7</accession>
<dbReference type="Gene3D" id="2.60.120.380">
    <property type="match status" value="1"/>
</dbReference>
<gene>
    <name evidence="1" type="ORF">E5Z56_08205</name>
</gene>
<keyword evidence="2" id="KW-1185">Reference proteome</keyword>
<organism evidence="1 2">
    <name type="scientific">Ruminococcus bovis</name>
    <dbReference type="NCBI Taxonomy" id="2564099"/>
    <lineage>
        <taxon>Bacteria</taxon>
        <taxon>Bacillati</taxon>
        <taxon>Bacillota</taxon>
        <taxon>Clostridia</taxon>
        <taxon>Eubacteriales</taxon>
        <taxon>Oscillospiraceae</taxon>
        <taxon>Ruminococcus</taxon>
    </lineage>
</organism>
<dbReference type="InterPro" id="IPR008964">
    <property type="entry name" value="Invasin/intimin_cell_adhesion"/>
</dbReference>
<name>A0A4P8Y0T7_9FIRM</name>
<proteinExistence type="predicted"/>
<dbReference type="Proteomes" id="UP000301475">
    <property type="component" value="Chromosome"/>
</dbReference>
<dbReference type="KEGG" id="ruj:E5Z56_08205"/>
<reference evidence="1 2" key="1">
    <citation type="submission" date="2019-04" db="EMBL/GenBank/DDBJ databases">
        <authorList>
            <person name="Embree M."/>
            <person name="Gaffney J.R."/>
        </authorList>
    </citation>
    <scope>NUCLEOTIDE SEQUENCE [LARGE SCALE GENOMIC DNA]</scope>
    <source>
        <strain evidence="1 2">JE7A12</strain>
    </source>
</reference>
<evidence type="ECO:0000313" key="1">
    <source>
        <dbReference type="EMBL" id="QCT08020.1"/>
    </source>
</evidence>
<dbReference type="Pfam" id="PF26182">
    <property type="entry name" value="Ig_NUP210_5th"/>
    <property type="match status" value="1"/>
</dbReference>
<dbReference type="AlphaFoldDB" id="A0A4P8Y0T7"/>
<evidence type="ECO:0000313" key="2">
    <source>
        <dbReference type="Proteomes" id="UP000301475"/>
    </source>
</evidence>
<dbReference type="SUPFAM" id="SSF49373">
    <property type="entry name" value="Invasin/intimin cell-adhesion fragments"/>
    <property type="match status" value="1"/>
</dbReference>
<sequence>MFFANYGGNCEYYLYDNDYQTELVRNSTYIDESIPKTENFEVILSKGTYHLVFKIYERGGYIKAKSKFINYHCNTKNNSAYDNPNVLANNKIYTGAFTETNNDYAWYKFTIPSRRIVKISFWSYFSWLEYDIYNKDIQKSYISGALSGTVSSPSGKTETFILNKGTYYIKTKVGWNDIDKYKVRVTSFTTPKLNCKSATIKRNRTKQLKVSGGLGAIKWSSSNKRIAVVNSKGKVTGKKKGTCYIYSRRCGYKMSCKIRVK</sequence>
<dbReference type="Gene3D" id="2.60.40.1080">
    <property type="match status" value="1"/>
</dbReference>
<protein>
    <submittedName>
        <fullName evidence="1">Uncharacterized protein</fullName>
    </submittedName>
</protein>